<dbReference type="OrthoDB" id="163809at2"/>
<name>A0A1I1DTJ1_9FLAO</name>
<dbReference type="RefSeq" id="WP_092539907.1">
    <property type="nucleotide sequence ID" value="NZ_FOKV01000001.1"/>
</dbReference>
<proteinExistence type="predicted"/>
<accession>A0A1I1DTJ1</accession>
<evidence type="ECO:0000313" key="1">
    <source>
        <dbReference type="EMBL" id="SFB78349.1"/>
    </source>
</evidence>
<reference evidence="2" key="1">
    <citation type="submission" date="2016-10" db="EMBL/GenBank/DDBJ databases">
        <authorList>
            <person name="Varghese N."/>
            <person name="Submissions S."/>
        </authorList>
    </citation>
    <scope>NUCLEOTIDE SEQUENCE [LARGE SCALE GENOMIC DNA]</scope>
    <source>
        <strain evidence="2">DSM 24499</strain>
    </source>
</reference>
<dbReference type="Proteomes" id="UP000199438">
    <property type="component" value="Unassembled WGS sequence"/>
</dbReference>
<protein>
    <submittedName>
        <fullName evidence="1">Uncharacterized protein</fullName>
    </submittedName>
</protein>
<keyword evidence="2" id="KW-1185">Reference proteome</keyword>
<sequence>MKRILLVLIFIVNGVSLSAQTEVVRLQSFLKVGEQLDCGKYSIVFKEVLVDSRCPKNVTCIRAGNARLLFEVKDDRERSLGEVEIYISDKINLYFKQYQPLKNVDLKVTGLAPYPENPFKIEQSEYKVAIQLDKLLN</sequence>
<evidence type="ECO:0000313" key="2">
    <source>
        <dbReference type="Proteomes" id="UP000199438"/>
    </source>
</evidence>
<dbReference type="AlphaFoldDB" id="A0A1I1DTJ1"/>
<dbReference type="EMBL" id="FOKV01000001">
    <property type="protein sequence ID" value="SFB78349.1"/>
    <property type="molecule type" value="Genomic_DNA"/>
</dbReference>
<gene>
    <name evidence="1" type="ORF">SAMN04487907_101620</name>
</gene>
<dbReference type="STRING" id="1334022.SAMN04487907_101620"/>
<organism evidence="1 2">
    <name type="scientific">Zunongwangia mangrovi</name>
    <dbReference type="NCBI Taxonomy" id="1334022"/>
    <lineage>
        <taxon>Bacteria</taxon>
        <taxon>Pseudomonadati</taxon>
        <taxon>Bacteroidota</taxon>
        <taxon>Flavobacteriia</taxon>
        <taxon>Flavobacteriales</taxon>
        <taxon>Flavobacteriaceae</taxon>
        <taxon>Zunongwangia</taxon>
    </lineage>
</organism>